<reference evidence="4" key="1">
    <citation type="submission" date="2017-04" db="EMBL/GenBank/DDBJ databases">
        <title>Plasmodium gonderi genome.</title>
        <authorList>
            <person name="Arisue N."/>
            <person name="Honma H."/>
            <person name="Kawai S."/>
            <person name="Tougan T."/>
            <person name="Tanabe K."/>
            <person name="Horii T."/>
        </authorList>
    </citation>
    <scope>NUCLEOTIDE SEQUENCE [LARGE SCALE GENOMIC DNA]</scope>
    <source>
        <strain evidence="4">ATCC 30045</strain>
    </source>
</reference>
<feature type="transmembrane region" description="Helical" evidence="2">
    <location>
        <begin position="1180"/>
        <end position="1205"/>
    </location>
</feature>
<evidence type="ECO:0000313" key="4">
    <source>
        <dbReference type="Proteomes" id="UP000195521"/>
    </source>
</evidence>
<keyword evidence="4" id="KW-1185">Reference proteome</keyword>
<dbReference type="InterPro" id="IPR016024">
    <property type="entry name" value="ARM-type_fold"/>
</dbReference>
<dbReference type="EMBL" id="BDQF01000010">
    <property type="protein sequence ID" value="GAW81171.1"/>
    <property type="molecule type" value="Genomic_DNA"/>
</dbReference>
<keyword evidence="2" id="KW-1133">Transmembrane helix</keyword>
<name>A0A1Y1JF63_PLAGO</name>
<evidence type="ECO:0000256" key="2">
    <source>
        <dbReference type="SAM" id="Phobius"/>
    </source>
</evidence>
<keyword evidence="2" id="KW-0812">Transmembrane</keyword>
<organism evidence="3 4">
    <name type="scientific">Plasmodium gonderi</name>
    <dbReference type="NCBI Taxonomy" id="77519"/>
    <lineage>
        <taxon>Eukaryota</taxon>
        <taxon>Sar</taxon>
        <taxon>Alveolata</taxon>
        <taxon>Apicomplexa</taxon>
        <taxon>Aconoidasida</taxon>
        <taxon>Haemosporida</taxon>
        <taxon>Plasmodiidae</taxon>
        <taxon>Plasmodium</taxon>
        <taxon>Plasmodium (Plasmodium)</taxon>
    </lineage>
</organism>
<protein>
    <submittedName>
        <fullName evidence="3">Uncharacterized protein</fullName>
    </submittedName>
</protein>
<evidence type="ECO:0000256" key="1">
    <source>
        <dbReference type="SAM" id="MobiDB-lite"/>
    </source>
</evidence>
<proteinExistence type="predicted"/>
<dbReference type="OrthoDB" id="371299at2759"/>
<dbReference type="RefSeq" id="XP_028543760.1">
    <property type="nucleotide sequence ID" value="XM_028687959.1"/>
</dbReference>
<feature type="region of interest" description="Disordered" evidence="1">
    <location>
        <begin position="947"/>
        <end position="980"/>
    </location>
</feature>
<gene>
    <name evidence="3" type="ORF">PGO_093710</name>
</gene>
<feature type="region of interest" description="Disordered" evidence="1">
    <location>
        <begin position="904"/>
        <end position="929"/>
    </location>
</feature>
<feature type="compositionally biased region" description="Polar residues" evidence="1">
    <location>
        <begin position="963"/>
        <end position="980"/>
    </location>
</feature>
<accession>A0A1Y1JF63</accession>
<comment type="caution">
    <text evidence="3">The sequence shown here is derived from an EMBL/GenBank/DDBJ whole genome shotgun (WGS) entry which is preliminary data.</text>
</comment>
<keyword evidence="2" id="KW-0472">Membrane</keyword>
<dbReference type="Proteomes" id="UP000195521">
    <property type="component" value="Unassembled WGS sequence"/>
</dbReference>
<feature type="transmembrane region" description="Helical" evidence="2">
    <location>
        <begin position="1265"/>
        <end position="1288"/>
    </location>
</feature>
<dbReference type="OMA" id="WCVDCSL"/>
<dbReference type="SUPFAM" id="SSF48371">
    <property type="entry name" value="ARM repeat"/>
    <property type="match status" value="1"/>
</dbReference>
<dbReference type="GeneID" id="39747889"/>
<sequence>MIKKIINNLNTSNEEKDDDFSHSKNILYLIEGIITHEDSYWKYANVLNELTTLCYEDPIHFRKFFFVKSENVEERKKNVNQILDRILVVLEKYEDSRRTFIYAVAKLVFINAFNLNVQILRILCGLGHNEEYKYDIYSVFEEIVAPAILNSAEKETLKNIFEGLQYTPRDKMVAHTFSSCIHKVIKLLRSSFNEHILEFLSVATLDRKNCLIAYDEGLLKILTTEITNRQEDNFEDAPEYLEKVYLIVQQLCCNHFKHCAMLVKEKMHLNFYFKKIKEMINKDFMKNFSKKKSIFCNIIIFTLSNICKSDKEILYELCNTHHFIDLLLTGIKMDMSNPYFLSASLAGLLIVLKNEEMYKNNIEYILNNTNNLKIILPFLFGQKYNSMLNYYSKSDENVETYLYEVVKYSLGIFAFFFMKGVDKFSIKVKKGFVDSGINYYLLTCLEKKNEDIMIRLLRCICLIPFEDCKSIEFHKIFFILREKEVTLNEKWKEIYYYCVKIYINVVNNEEVTKIIELYKFEDTITNILRIMNQFLRRAVILQKKNDLVLLKGRINSQRNHGEYEVGEADGADETEREEKTDTYQDRYTNFDLDTREIDLNKITVELLITCSRCTQLRFFMRNNSISYYYINALTNEDSLYNEINIDYDILIERTWCSTIDNIFKALMKNNISKNKKICLRLLINVADIFSGYFYQFKVPSNCDIFYLCTLEEKHWNKKKILQYFYKMTNDDLSDYKKQLNTFFKHYMMNLHTLLEVFVEKNIFTHLKKEQEENYFPGVLKFNKLKYEKKISKLKLKEKEIRSKIQHEQTEKKDTTPSNHLTEELQNIKDKKKKLFLWLHNNNFKQTFDISLVDDEIELNFEHMFEIPKVVKKKKNIKYMSGNTYGYKNNSNVTILKKKLSAHSTDGSFEDDQKNNNIGKNGGVNDEQKNMNNNLNQTEGEILIKTHESHKGVKQNGENKYYSGKSSSSDPTYHINESSASSLVEENPNESILDKIACELLCFNKEKIYDHKCNQLNMLLFNKRGIFVNYNKGKVNIAYILHTFLRIFYSIIINNTDNNENYTRVKEYFLKKNVIKSLINLLSQCSFYDCNVYAHFFRLYSEILKQNLTAVESMDMLIFYNIFSYYCKLLSREFVSKLINEEYVLSDNEQYFYAEFCQLFYYFTQKIIYIQFSHYSEIQKWCVDCSLFFLFYKNNILLLLYLFIYINSVHHGSVYAAYIYHKKSFSYIHTIFFYTFFTISYLMCFSKKLKYFILYFINYKKYIHNVLFRMSMLHALFLYYKLIYLRIILQNQLSIQRCAPTQVYHISPIIYLRENAIEWYFLAIGLDKYYLVYIPDNLEENITDDKDIKLVIHSEKKYADITRICLSKLNDNFFVFGYICHENGKSYEQYDMFISLNKHFRDEIISYSQFLSGGSYHAKVDLVQDNIFKNNLENHMNVQNIIITSFAYMEINPSVCTKSKIKTEDKRQDNLNGYEESYQSEIISESHYSDFISTYKNDEQAQNSDSESNPEQFNIFRRNTNNKKKRKLFFFVLTKNHLYIFKVNFKNWLCLSPFIDEEKDDIHLYVESSIDSADEESGTGKKKIFTNEKIYLNNFLGLCVNSMNDENIVFTRKCAVRNTIKHVYSSNNTEYTNEQMVLSANVTTTVQTDEPNDGELVKHYQHFEHNQRYLSANKYFLKIVHKYNNENLNKIKFVNNYESIIALNYRVKHGESTEKKIKIIMFDDYTRELWKRSLAYSLNIQMTSSEWVRKWT</sequence>
<feature type="transmembrane region" description="Helical" evidence="2">
    <location>
        <begin position="1225"/>
        <end position="1244"/>
    </location>
</feature>
<evidence type="ECO:0000313" key="3">
    <source>
        <dbReference type="EMBL" id="GAW81171.1"/>
    </source>
</evidence>
<feature type="compositionally biased region" description="Low complexity" evidence="1">
    <location>
        <begin position="914"/>
        <end position="924"/>
    </location>
</feature>